<dbReference type="EMBL" id="NIDE01000002">
    <property type="protein sequence ID" value="OWK45748.1"/>
    <property type="molecule type" value="Genomic_DNA"/>
</dbReference>
<accession>A0A225E4L8</accession>
<protein>
    <recommendedName>
        <fullName evidence="3">Phage protein</fullName>
    </recommendedName>
</protein>
<reference evidence="2" key="1">
    <citation type="submission" date="2017-06" db="EMBL/GenBank/DDBJ databases">
        <title>Genome analysis of Fimbriiglobus ruber SP5, the first member of the order Planctomycetales with confirmed chitinolytic capability.</title>
        <authorList>
            <person name="Ravin N.V."/>
            <person name="Rakitin A.L."/>
            <person name="Ivanova A.A."/>
            <person name="Beletsky A.V."/>
            <person name="Kulichevskaya I.S."/>
            <person name="Mardanov A.V."/>
            <person name="Dedysh S.N."/>
        </authorList>
    </citation>
    <scope>NUCLEOTIDE SEQUENCE [LARGE SCALE GENOMIC DNA]</scope>
    <source>
        <strain evidence="2">SP5</strain>
    </source>
</reference>
<keyword evidence="2" id="KW-1185">Reference proteome</keyword>
<proteinExistence type="predicted"/>
<comment type="caution">
    <text evidence="1">The sequence shown here is derived from an EMBL/GenBank/DDBJ whole genome shotgun (WGS) entry which is preliminary data.</text>
</comment>
<dbReference type="Proteomes" id="UP000214646">
    <property type="component" value="Unassembled WGS sequence"/>
</dbReference>
<gene>
    <name evidence="1" type="ORF">FRUB_02079</name>
</gene>
<sequence>MIAFGQSAWVTDVLGAIESLVRAGAALPREYVFAYLGEPDDLLAHPPGDKFVAVGVESLPPIDGLVAGGGSAQTAFDGRFRVDVFCRLGSDQQFRDARLLRDASNGMGRLVKSVIAAVQVQPVPDPTGATSVLIEPMRLGGAVVFNPRKPATGWAWARVPVSAKFRTDFSGNGGL</sequence>
<evidence type="ECO:0000313" key="2">
    <source>
        <dbReference type="Proteomes" id="UP000214646"/>
    </source>
</evidence>
<evidence type="ECO:0008006" key="3">
    <source>
        <dbReference type="Google" id="ProtNLM"/>
    </source>
</evidence>
<evidence type="ECO:0000313" key="1">
    <source>
        <dbReference type="EMBL" id="OWK45748.1"/>
    </source>
</evidence>
<dbReference type="AlphaFoldDB" id="A0A225E4L8"/>
<dbReference type="RefSeq" id="WP_088253432.1">
    <property type="nucleotide sequence ID" value="NZ_NIDE01000002.1"/>
</dbReference>
<name>A0A225E4L8_9BACT</name>
<organism evidence="1 2">
    <name type="scientific">Fimbriiglobus ruber</name>
    <dbReference type="NCBI Taxonomy" id="1908690"/>
    <lineage>
        <taxon>Bacteria</taxon>
        <taxon>Pseudomonadati</taxon>
        <taxon>Planctomycetota</taxon>
        <taxon>Planctomycetia</taxon>
        <taxon>Gemmatales</taxon>
        <taxon>Gemmataceae</taxon>
        <taxon>Fimbriiglobus</taxon>
    </lineage>
</organism>